<dbReference type="EMBL" id="MVHG01000054">
    <property type="protein sequence ID" value="ORA11382.1"/>
    <property type="molecule type" value="Genomic_DNA"/>
</dbReference>
<dbReference type="RefSeq" id="WP_083065873.1">
    <property type="nucleotide sequence ID" value="NZ_MVHG01000054.1"/>
</dbReference>
<evidence type="ECO:0000256" key="1">
    <source>
        <dbReference type="ARBA" id="ARBA00008324"/>
    </source>
</evidence>
<dbReference type="OrthoDB" id="9813282at2"/>
<dbReference type="PANTHER" id="PTHR21660">
    <property type="entry name" value="THIOESTERASE SUPERFAMILY MEMBER-RELATED"/>
    <property type="match status" value="1"/>
</dbReference>
<dbReference type="Proteomes" id="UP000192707">
    <property type="component" value="Unassembled WGS sequence"/>
</dbReference>
<protein>
    <submittedName>
        <fullName evidence="4">Aromatic compound degradation protein PaaI</fullName>
    </submittedName>
</protein>
<keyword evidence="5" id="KW-1185">Reference proteome</keyword>
<comment type="similarity">
    <text evidence="1">Belongs to the thioesterase PaaI family.</text>
</comment>
<organism evidence="4 5">
    <name type="scientific">Mycobacterium arosiense ATCC BAA-1401 = DSM 45069</name>
    <dbReference type="NCBI Taxonomy" id="1265311"/>
    <lineage>
        <taxon>Bacteria</taxon>
        <taxon>Bacillati</taxon>
        <taxon>Actinomycetota</taxon>
        <taxon>Actinomycetes</taxon>
        <taxon>Mycobacteriales</taxon>
        <taxon>Mycobacteriaceae</taxon>
        <taxon>Mycobacterium</taxon>
        <taxon>Mycobacterium avium complex (MAC)</taxon>
    </lineage>
</organism>
<evidence type="ECO:0000313" key="4">
    <source>
        <dbReference type="EMBL" id="ORA11382.1"/>
    </source>
</evidence>
<evidence type="ECO:0000313" key="5">
    <source>
        <dbReference type="Proteomes" id="UP000192707"/>
    </source>
</evidence>
<dbReference type="AlphaFoldDB" id="A0A1W9ZCH2"/>
<dbReference type="GO" id="GO:0047617">
    <property type="term" value="F:fatty acyl-CoA hydrolase activity"/>
    <property type="evidence" value="ECO:0007669"/>
    <property type="project" value="InterPro"/>
</dbReference>
<name>A0A1W9ZCH2_MYCAI</name>
<dbReference type="Pfam" id="PF03061">
    <property type="entry name" value="4HBT"/>
    <property type="match status" value="1"/>
</dbReference>
<accession>A0A1W9ZCH2</accession>
<proteinExistence type="inferred from homology"/>
<dbReference type="SUPFAM" id="SSF54637">
    <property type="entry name" value="Thioesterase/thiol ester dehydrase-isomerase"/>
    <property type="match status" value="1"/>
</dbReference>
<gene>
    <name evidence="4" type="ORF">BST14_18750</name>
</gene>
<evidence type="ECO:0000256" key="2">
    <source>
        <dbReference type="ARBA" id="ARBA00022801"/>
    </source>
</evidence>
<comment type="caution">
    <text evidence="4">The sequence shown here is derived from an EMBL/GenBank/DDBJ whole genome shotgun (WGS) entry which is preliminary data.</text>
</comment>
<dbReference type="InterPro" id="IPR029069">
    <property type="entry name" value="HotDog_dom_sf"/>
</dbReference>
<evidence type="ECO:0000259" key="3">
    <source>
        <dbReference type="Pfam" id="PF03061"/>
    </source>
</evidence>
<dbReference type="PANTHER" id="PTHR21660:SF1">
    <property type="entry name" value="ACYL-COENZYME A THIOESTERASE 13"/>
    <property type="match status" value="1"/>
</dbReference>
<reference evidence="4 5" key="1">
    <citation type="submission" date="2016-12" db="EMBL/GenBank/DDBJ databases">
        <title>The new phylogeny of genus Mycobacterium.</title>
        <authorList>
            <person name="Tortoli E."/>
            <person name="Trovato A."/>
            <person name="Cirillo D.M."/>
        </authorList>
    </citation>
    <scope>NUCLEOTIDE SEQUENCE [LARGE SCALE GENOMIC DNA]</scope>
    <source>
        <strain evidence="4 5">DSM 45069</strain>
    </source>
</reference>
<dbReference type="InterPro" id="IPR003736">
    <property type="entry name" value="PAAI_dom"/>
</dbReference>
<keyword evidence="2" id="KW-0378">Hydrolase</keyword>
<dbReference type="Gene3D" id="3.10.129.10">
    <property type="entry name" value="Hotdog Thioesterase"/>
    <property type="match status" value="1"/>
</dbReference>
<dbReference type="InterPro" id="IPR006683">
    <property type="entry name" value="Thioestr_dom"/>
</dbReference>
<dbReference type="CDD" id="cd03443">
    <property type="entry name" value="PaaI_thioesterase"/>
    <property type="match status" value="1"/>
</dbReference>
<dbReference type="InterPro" id="IPR039298">
    <property type="entry name" value="ACOT13"/>
</dbReference>
<feature type="domain" description="Thioesterase" evidence="3">
    <location>
        <begin position="89"/>
        <end position="166"/>
    </location>
</feature>
<sequence>MVYSDARVDDAEDVGWGDPQSRLITWRDPLTTQAAAASMSGLSYWRAVSGGRLPPPPIGELVQMRVTEVRSGRVTFTCTPDGSMYNPLGTVHGGTLCTLLDTVTGCALHTTLAVGLGYTSVEIKVNYLKAVTVASGPLTAVGTVVKAGARIGFTEATATDASGALVATASSTLLIFELPSRASQYNGNSKNEGTGTP</sequence>
<dbReference type="NCBIfam" id="TIGR00369">
    <property type="entry name" value="unchar_dom_1"/>
    <property type="match status" value="1"/>
</dbReference>